<dbReference type="AlphaFoldDB" id="A1WT20"/>
<dbReference type="SUPFAM" id="SSF50156">
    <property type="entry name" value="PDZ domain-like"/>
    <property type="match status" value="2"/>
</dbReference>
<evidence type="ECO:0000256" key="6">
    <source>
        <dbReference type="ARBA" id="ARBA00013958"/>
    </source>
</evidence>
<dbReference type="PRINTS" id="PR00834">
    <property type="entry name" value="PROTEASES2C"/>
</dbReference>
<evidence type="ECO:0000256" key="7">
    <source>
        <dbReference type="ARBA" id="ARBA00022670"/>
    </source>
</evidence>
<keyword evidence="11" id="KW-0346">Stress response</keyword>
<evidence type="ECO:0000256" key="12">
    <source>
        <dbReference type="ARBA" id="ARBA00032850"/>
    </source>
</evidence>
<sequence>MGTVKRGPARITLTAGLGLGVSAPVGALELPDFTELVRENSAAVVNISTRQEAPGQSAPEEMLPEGIEPQQGPPPASGLRPVSAPLDPLQTPDLEGSRPGPDPFGDDGQSLGSGFLISDDGVILTNHHVVARADEVIVRLSDGREHDADVVGSDERTDLAVVEIDTDDELPTVSVGSAEKLEVGEWVLAIGSPFGFEHSVTAGIVSAKGRSLPHGNYVPYIQTDVAINPGNSGGPLFNLEGDVVGVNSQIYSRTGGFMGLSFAIPIELAIDVAEQLQATGEVERGWLGVLIQDLTRDLAEGFGLERPRGALVSELLDHSPAAEAGIESGDVILEFDGEVVENSATLPPMVGRTSIGRTVELLILRDGEEKTLEVEVAELPGEDELAAPSDAVEGGGGSDLGLQVEPVDDTTRQQLELDDEGGVLITSVEEGPAADAGLQVGDVLVSFDRQPVHSAEDLNDGAAAADPGSTVPVLVIRDGHPSFLALQMP</sequence>
<evidence type="ECO:0000256" key="10">
    <source>
        <dbReference type="ARBA" id="ARBA00022825"/>
    </source>
</evidence>
<feature type="domain" description="PDZ" evidence="14">
    <location>
        <begin position="271"/>
        <end position="367"/>
    </location>
</feature>
<dbReference type="EC" id="3.4.21.107" evidence="5"/>
<keyword evidence="9" id="KW-0378">Hydrolase</keyword>
<dbReference type="HOGENOM" id="CLU_020120_1_0_6"/>
<evidence type="ECO:0000256" key="9">
    <source>
        <dbReference type="ARBA" id="ARBA00022801"/>
    </source>
</evidence>
<dbReference type="OrthoDB" id="9758917at2"/>
<dbReference type="Gene3D" id="2.40.10.120">
    <property type="match status" value="1"/>
</dbReference>
<dbReference type="SMART" id="SM00228">
    <property type="entry name" value="PDZ"/>
    <property type="match status" value="2"/>
</dbReference>
<organism evidence="15 16">
    <name type="scientific">Halorhodospira halophila (strain DSM 244 / SL1)</name>
    <name type="common">Ectothiorhodospira halophila (strain DSM 244 / SL1)</name>
    <dbReference type="NCBI Taxonomy" id="349124"/>
    <lineage>
        <taxon>Bacteria</taxon>
        <taxon>Pseudomonadati</taxon>
        <taxon>Pseudomonadota</taxon>
        <taxon>Gammaproteobacteria</taxon>
        <taxon>Chromatiales</taxon>
        <taxon>Ectothiorhodospiraceae</taxon>
        <taxon>Halorhodospira</taxon>
    </lineage>
</organism>
<dbReference type="InterPro" id="IPR001940">
    <property type="entry name" value="Peptidase_S1C"/>
</dbReference>
<dbReference type="CDD" id="cd10839">
    <property type="entry name" value="cpPDZ1_DegP-like"/>
    <property type="match status" value="1"/>
</dbReference>
<evidence type="ECO:0000256" key="4">
    <source>
        <dbReference type="ARBA" id="ARBA00010541"/>
    </source>
</evidence>
<comment type="catalytic activity">
    <reaction evidence="1">
        <text>Acts on substrates that are at least partially unfolded. The cleavage site P1 residue is normally between a pair of hydrophobic residues, such as Val-|-Val.</text>
        <dbReference type="EC" id="3.4.21.107"/>
    </reaction>
</comment>
<dbReference type="InterPro" id="IPR036034">
    <property type="entry name" value="PDZ_sf"/>
</dbReference>
<dbReference type="Gene3D" id="2.30.42.10">
    <property type="match status" value="2"/>
</dbReference>
<feature type="domain" description="PDZ" evidence="14">
    <location>
        <begin position="397"/>
        <end position="479"/>
    </location>
</feature>
<evidence type="ECO:0000256" key="13">
    <source>
        <dbReference type="SAM" id="MobiDB-lite"/>
    </source>
</evidence>
<evidence type="ECO:0000256" key="3">
    <source>
        <dbReference type="ARBA" id="ARBA00004418"/>
    </source>
</evidence>
<dbReference type="KEGG" id="hha:Hhal_0037"/>
<dbReference type="Pfam" id="PF13365">
    <property type="entry name" value="Trypsin_2"/>
    <property type="match status" value="1"/>
</dbReference>
<dbReference type="Pfam" id="PF13180">
    <property type="entry name" value="PDZ_2"/>
    <property type="match status" value="2"/>
</dbReference>
<proteinExistence type="inferred from homology"/>
<dbReference type="eggNOG" id="COG0265">
    <property type="taxonomic scope" value="Bacteria"/>
</dbReference>
<dbReference type="PANTHER" id="PTHR22939:SF130">
    <property type="entry name" value="PERIPLASMIC SERINE ENDOPROTEASE DEGP-LIKE-RELATED"/>
    <property type="match status" value="1"/>
</dbReference>
<comment type="function">
    <text evidence="2">Might be efficient in the degradation of transiently denatured and unfolded proteins which accumulate in the periplasm following stress conditions.</text>
</comment>
<keyword evidence="10" id="KW-0720">Serine protease</keyword>
<reference evidence="16" key="1">
    <citation type="submission" date="2006-12" db="EMBL/GenBank/DDBJ databases">
        <title>Complete sequence of Halorhodospira halophila SL1.</title>
        <authorList>
            <consortium name="US DOE Joint Genome Institute"/>
            <person name="Copeland A."/>
            <person name="Lucas S."/>
            <person name="Lapidus A."/>
            <person name="Barry K."/>
            <person name="Detter J.C."/>
            <person name="Glavina del Rio T."/>
            <person name="Hammon N."/>
            <person name="Israni S."/>
            <person name="Dalin E."/>
            <person name="Tice H."/>
            <person name="Pitluck S."/>
            <person name="Saunders E."/>
            <person name="Brettin T."/>
            <person name="Bruce D."/>
            <person name="Han C."/>
            <person name="Tapia R."/>
            <person name="Schmutz J."/>
            <person name="Larimer F."/>
            <person name="Land M."/>
            <person name="Hauser L."/>
            <person name="Kyrpides N."/>
            <person name="Mikhailova N."/>
            <person name="Hoff W."/>
            <person name="Richardson P."/>
        </authorList>
    </citation>
    <scope>NUCLEOTIDE SEQUENCE [LARGE SCALE GENOMIC DNA]</scope>
    <source>
        <strain evidence="16">DSM 244 / SL1</strain>
    </source>
</reference>
<dbReference type="EMBL" id="CP000544">
    <property type="protein sequence ID" value="ABM60832.1"/>
    <property type="molecule type" value="Genomic_DNA"/>
</dbReference>
<keyword evidence="7 15" id="KW-0645">Protease</keyword>
<evidence type="ECO:0000256" key="2">
    <source>
        <dbReference type="ARBA" id="ARBA00002610"/>
    </source>
</evidence>
<keyword evidence="16" id="KW-1185">Reference proteome</keyword>
<dbReference type="RefSeq" id="WP_011812855.1">
    <property type="nucleotide sequence ID" value="NC_008789.1"/>
</dbReference>
<accession>A1WT20</accession>
<reference evidence="15 16" key="2">
    <citation type="journal article" date="2013" name="Stand. Genomic Sci.">
        <title>Complete genome sequence of Halorhodospira halophila SL1.</title>
        <authorList>
            <person name="Challacombe J.F."/>
            <person name="Majid S."/>
            <person name="Deole R."/>
            <person name="Brettin T.S."/>
            <person name="Bruce D."/>
            <person name="Delano S.F."/>
            <person name="Detter J.C."/>
            <person name="Gleasner C.D."/>
            <person name="Han C.S."/>
            <person name="Misra M."/>
            <person name="Reitenga K.G."/>
            <person name="Mikhailova N."/>
            <person name="Woyke T."/>
            <person name="Pitluck S."/>
            <person name="Nolan M."/>
            <person name="Land M.L."/>
            <person name="Saunders E."/>
            <person name="Tapia R."/>
            <person name="Lapidus A."/>
            <person name="Ivanova N."/>
            <person name="Hoff W.D."/>
        </authorList>
    </citation>
    <scope>NUCLEOTIDE SEQUENCE [LARGE SCALE GENOMIC DNA]</scope>
    <source>
        <strain evidence="16">DSM 244 / SL1</strain>
    </source>
</reference>
<comment type="similarity">
    <text evidence="4">Belongs to the peptidase S1C family.</text>
</comment>
<dbReference type="InterPro" id="IPR009003">
    <property type="entry name" value="Peptidase_S1_PA"/>
</dbReference>
<keyword evidence="8" id="KW-0574">Periplasm</keyword>
<evidence type="ECO:0000256" key="1">
    <source>
        <dbReference type="ARBA" id="ARBA00001772"/>
    </source>
</evidence>
<dbReference type="Proteomes" id="UP000000647">
    <property type="component" value="Chromosome"/>
</dbReference>
<dbReference type="SUPFAM" id="SSF50494">
    <property type="entry name" value="Trypsin-like serine proteases"/>
    <property type="match status" value="1"/>
</dbReference>
<evidence type="ECO:0000256" key="11">
    <source>
        <dbReference type="ARBA" id="ARBA00023016"/>
    </source>
</evidence>
<dbReference type="GO" id="GO:0042597">
    <property type="term" value="C:periplasmic space"/>
    <property type="evidence" value="ECO:0007669"/>
    <property type="project" value="UniProtKB-SubCell"/>
</dbReference>
<evidence type="ECO:0000313" key="16">
    <source>
        <dbReference type="Proteomes" id="UP000000647"/>
    </source>
</evidence>
<evidence type="ECO:0000256" key="5">
    <source>
        <dbReference type="ARBA" id="ARBA00013035"/>
    </source>
</evidence>
<evidence type="ECO:0000259" key="14">
    <source>
        <dbReference type="PROSITE" id="PS50106"/>
    </source>
</evidence>
<gene>
    <name evidence="15" type="ordered locus">Hhal_0037</name>
</gene>
<dbReference type="STRING" id="349124.Hhal_0037"/>
<dbReference type="PROSITE" id="PS50106">
    <property type="entry name" value="PDZ"/>
    <property type="match status" value="2"/>
</dbReference>
<dbReference type="GO" id="GO:0006508">
    <property type="term" value="P:proteolysis"/>
    <property type="evidence" value="ECO:0007669"/>
    <property type="project" value="UniProtKB-KW"/>
</dbReference>
<feature type="region of interest" description="Disordered" evidence="13">
    <location>
        <begin position="48"/>
        <end position="109"/>
    </location>
</feature>
<evidence type="ECO:0000256" key="8">
    <source>
        <dbReference type="ARBA" id="ARBA00022764"/>
    </source>
</evidence>
<protein>
    <recommendedName>
        <fullName evidence="6">Probable periplasmic serine endoprotease DegP-like</fullName>
        <ecNumber evidence="5">3.4.21.107</ecNumber>
    </recommendedName>
    <alternativeName>
        <fullName evidence="12">Protease Do</fullName>
    </alternativeName>
</protein>
<dbReference type="GO" id="GO:0004252">
    <property type="term" value="F:serine-type endopeptidase activity"/>
    <property type="evidence" value="ECO:0007669"/>
    <property type="project" value="InterPro"/>
</dbReference>
<evidence type="ECO:0000313" key="15">
    <source>
        <dbReference type="EMBL" id="ABM60832.1"/>
    </source>
</evidence>
<comment type="subcellular location">
    <subcellularLocation>
        <location evidence="3">Periplasm</location>
    </subcellularLocation>
</comment>
<dbReference type="PANTHER" id="PTHR22939">
    <property type="entry name" value="SERINE PROTEASE FAMILY S1C HTRA-RELATED"/>
    <property type="match status" value="1"/>
</dbReference>
<name>A1WT20_HALHL</name>
<dbReference type="InterPro" id="IPR001478">
    <property type="entry name" value="PDZ"/>
</dbReference>